<gene>
    <name evidence="1" type="ORF">V8G54_032474</name>
</gene>
<keyword evidence="2" id="KW-1185">Reference proteome</keyword>
<dbReference type="AlphaFoldDB" id="A0AAQ3RGQ2"/>
<reference evidence="1 2" key="1">
    <citation type="journal article" date="2023" name="Life. Sci Alliance">
        <title>Evolutionary insights into 3D genome organization and epigenetic landscape of Vigna mungo.</title>
        <authorList>
            <person name="Junaid A."/>
            <person name="Singh B."/>
            <person name="Bhatia S."/>
        </authorList>
    </citation>
    <scope>NUCLEOTIDE SEQUENCE [LARGE SCALE GENOMIC DNA]</scope>
    <source>
        <strain evidence="1">Urdbean</strain>
    </source>
</reference>
<dbReference type="Proteomes" id="UP001374535">
    <property type="component" value="Chromosome 10"/>
</dbReference>
<dbReference type="EMBL" id="CP144691">
    <property type="protein sequence ID" value="WVY93386.1"/>
    <property type="molecule type" value="Genomic_DNA"/>
</dbReference>
<evidence type="ECO:0000313" key="2">
    <source>
        <dbReference type="Proteomes" id="UP001374535"/>
    </source>
</evidence>
<protein>
    <submittedName>
        <fullName evidence="1">Uncharacterized protein</fullName>
    </submittedName>
</protein>
<sequence length="196" mass="23038">MRRLLEMKELTIWLTVVMVKHHDLAMRIGNFRIDFVILVCRFLWMEVLGGALEKLFFAVFTMDEIAGVSGFWLLLQALRKDDNELGSWLGVFAGLEIFGDGRRRWWWSTVVFLVVRCEKDEPAMVDHGGACERYFKLNEGANMAISWWKTILPRFPLNRVLILHRFASVHNRDIKVQTFYLVFICFGSRTDAYRLK</sequence>
<proteinExistence type="predicted"/>
<accession>A0AAQ3RGQ2</accession>
<evidence type="ECO:0000313" key="1">
    <source>
        <dbReference type="EMBL" id="WVY93386.1"/>
    </source>
</evidence>
<name>A0AAQ3RGQ2_VIGMU</name>
<organism evidence="1 2">
    <name type="scientific">Vigna mungo</name>
    <name type="common">Black gram</name>
    <name type="synonym">Phaseolus mungo</name>
    <dbReference type="NCBI Taxonomy" id="3915"/>
    <lineage>
        <taxon>Eukaryota</taxon>
        <taxon>Viridiplantae</taxon>
        <taxon>Streptophyta</taxon>
        <taxon>Embryophyta</taxon>
        <taxon>Tracheophyta</taxon>
        <taxon>Spermatophyta</taxon>
        <taxon>Magnoliopsida</taxon>
        <taxon>eudicotyledons</taxon>
        <taxon>Gunneridae</taxon>
        <taxon>Pentapetalae</taxon>
        <taxon>rosids</taxon>
        <taxon>fabids</taxon>
        <taxon>Fabales</taxon>
        <taxon>Fabaceae</taxon>
        <taxon>Papilionoideae</taxon>
        <taxon>50 kb inversion clade</taxon>
        <taxon>NPAAA clade</taxon>
        <taxon>indigoferoid/millettioid clade</taxon>
        <taxon>Phaseoleae</taxon>
        <taxon>Vigna</taxon>
    </lineage>
</organism>